<gene>
    <name evidence="2" type="ORF">L596_029549</name>
</gene>
<keyword evidence="3" id="KW-1185">Reference proteome</keyword>
<accession>A0A4V5ZXI8</accession>
<feature type="region of interest" description="Disordered" evidence="1">
    <location>
        <begin position="20"/>
        <end position="47"/>
    </location>
</feature>
<feature type="region of interest" description="Disordered" evidence="1">
    <location>
        <begin position="65"/>
        <end position="141"/>
    </location>
</feature>
<name>A0A4V5ZXI8_STECR</name>
<feature type="compositionally biased region" description="Pro residues" evidence="1">
    <location>
        <begin position="76"/>
        <end position="96"/>
    </location>
</feature>
<protein>
    <submittedName>
        <fullName evidence="2">Uncharacterized protein</fullName>
    </submittedName>
</protein>
<evidence type="ECO:0000256" key="1">
    <source>
        <dbReference type="SAM" id="MobiDB-lite"/>
    </source>
</evidence>
<organism evidence="2 3">
    <name type="scientific">Steinernema carpocapsae</name>
    <name type="common">Entomopathogenic nematode</name>
    <dbReference type="NCBI Taxonomy" id="34508"/>
    <lineage>
        <taxon>Eukaryota</taxon>
        <taxon>Metazoa</taxon>
        <taxon>Ecdysozoa</taxon>
        <taxon>Nematoda</taxon>
        <taxon>Chromadorea</taxon>
        <taxon>Rhabditida</taxon>
        <taxon>Tylenchina</taxon>
        <taxon>Panagrolaimomorpha</taxon>
        <taxon>Strongyloidoidea</taxon>
        <taxon>Steinernematidae</taxon>
        <taxon>Steinernema</taxon>
    </lineage>
</organism>
<proteinExistence type="predicted"/>
<dbReference type="EMBL" id="AZBU02000012">
    <property type="protein sequence ID" value="TKR59945.1"/>
    <property type="molecule type" value="Genomic_DNA"/>
</dbReference>
<reference evidence="2 3" key="1">
    <citation type="journal article" date="2015" name="Genome Biol.">
        <title>Comparative genomics of Steinernema reveals deeply conserved gene regulatory networks.</title>
        <authorList>
            <person name="Dillman A.R."/>
            <person name="Macchietto M."/>
            <person name="Porter C.F."/>
            <person name="Rogers A."/>
            <person name="Williams B."/>
            <person name="Antoshechkin I."/>
            <person name="Lee M.M."/>
            <person name="Goodwin Z."/>
            <person name="Lu X."/>
            <person name="Lewis E.E."/>
            <person name="Goodrich-Blair H."/>
            <person name="Stock S.P."/>
            <person name="Adams B.J."/>
            <person name="Sternberg P.W."/>
            <person name="Mortazavi A."/>
        </authorList>
    </citation>
    <scope>NUCLEOTIDE SEQUENCE [LARGE SCALE GENOMIC DNA]</scope>
    <source>
        <strain evidence="2 3">ALL</strain>
    </source>
</reference>
<comment type="caution">
    <text evidence="2">The sequence shown here is derived from an EMBL/GenBank/DDBJ whole genome shotgun (WGS) entry which is preliminary data.</text>
</comment>
<dbReference type="AlphaFoldDB" id="A0A4V5ZXI8"/>
<evidence type="ECO:0000313" key="2">
    <source>
        <dbReference type="EMBL" id="TKR59945.1"/>
    </source>
</evidence>
<sequence length="141" mass="16034">MPKHSIPAVLLDHALQKVANEKEYKRNKKEKKKEKKEREKWGIHGNGINGKSYYLNEPYPPISNPYQQPYRCVPSPQQPYPAPAPYYRPNKAPPYPTDLGFTANNQHTATPYPSPTVPHPSPEDQPGPSCGYPQRPPYPAF</sequence>
<dbReference type="Proteomes" id="UP000298663">
    <property type="component" value="Unassembled WGS sequence"/>
</dbReference>
<feature type="compositionally biased region" description="Basic residues" evidence="1">
    <location>
        <begin position="25"/>
        <end position="35"/>
    </location>
</feature>
<feature type="compositionally biased region" description="Pro residues" evidence="1">
    <location>
        <begin position="112"/>
        <end position="125"/>
    </location>
</feature>
<evidence type="ECO:0000313" key="3">
    <source>
        <dbReference type="Proteomes" id="UP000298663"/>
    </source>
</evidence>
<reference evidence="2 3" key="2">
    <citation type="journal article" date="2019" name="G3 (Bethesda)">
        <title>Hybrid Assembly of the Genome of the Entomopathogenic Nematode Steinernema carpocapsae Identifies the X-Chromosome.</title>
        <authorList>
            <person name="Serra L."/>
            <person name="Macchietto M."/>
            <person name="Macias-Munoz A."/>
            <person name="McGill C.J."/>
            <person name="Rodriguez I.M."/>
            <person name="Rodriguez B."/>
            <person name="Murad R."/>
            <person name="Mortazavi A."/>
        </authorList>
    </citation>
    <scope>NUCLEOTIDE SEQUENCE [LARGE SCALE GENOMIC DNA]</scope>
    <source>
        <strain evidence="2 3">ALL</strain>
    </source>
</reference>